<feature type="domain" description="RNA polymerase sigma factor 70 region 4 type 2" evidence="7">
    <location>
        <begin position="136"/>
        <end position="182"/>
    </location>
</feature>
<dbReference type="OrthoDB" id="175893at2"/>
<evidence type="ECO:0000256" key="1">
    <source>
        <dbReference type="ARBA" id="ARBA00010641"/>
    </source>
</evidence>
<gene>
    <name evidence="8" type="ORF">FEM03_20560</name>
</gene>
<keyword evidence="4" id="KW-0238">DNA-binding</keyword>
<dbReference type="InterPro" id="IPR036388">
    <property type="entry name" value="WH-like_DNA-bd_sf"/>
</dbReference>
<keyword evidence="9" id="KW-1185">Reference proteome</keyword>
<dbReference type="Proteomes" id="UP000306196">
    <property type="component" value="Unassembled WGS sequence"/>
</dbReference>
<feature type="domain" description="RNA polymerase sigma-70 region 2" evidence="6">
    <location>
        <begin position="40"/>
        <end position="106"/>
    </location>
</feature>
<proteinExistence type="inferred from homology"/>
<keyword evidence="3" id="KW-0731">Sigma factor</keyword>
<dbReference type="GO" id="GO:0006352">
    <property type="term" value="P:DNA-templated transcription initiation"/>
    <property type="evidence" value="ECO:0007669"/>
    <property type="project" value="InterPro"/>
</dbReference>
<comment type="caution">
    <text evidence="8">The sequence shown here is derived from an EMBL/GenBank/DDBJ whole genome shotgun (WGS) entry which is preliminary data.</text>
</comment>
<evidence type="ECO:0000259" key="6">
    <source>
        <dbReference type="Pfam" id="PF04542"/>
    </source>
</evidence>
<dbReference type="AlphaFoldDB" id="A0A5R8K983"/>
<accession>A0A5R8K983</accession>
<dbReference type="PANTHER" id="PTHR43133">
    <property type="entry name" value="RNA POLYMERASE ECF-TYPE SIGMA FACTO"/>
    <property type="match status" value="1"/>
</dbReference>
<dbReference type="GO" id="GO:0016987">
    <property type="term" value="F:sigma factor activity"/>
    <property type="evidence" value="ECO:0007669"/>
    <property type="project" value="UniProtKB-KW"/>
</dbReference>
<evidence type="ECO:0000313" key="8">
    <source>
        <dbReference type="EMBL" id="TLD68868.1"/>
    </source>
</evidence>
<keyword evidence="5" id="KW-0804">Transcription</keyword>
<dbReference type="SUPFAM" id="SSF88659">
    <property type="entry name" value="Sigma3 and sigma4 domains of RNA polymerase sigma factors"/>
    <property type="match status" value="1"/>
</dbReference>
<dbReference type="InterPro" id="IPR013324">
    <property type="entry name" value="RNA_pol_sigma_r3/r4-like"/>
</dbReference>
<dbReference type="Gene3D" id="1.10.10.10">
    <property type="entry name" value="Winged helix-like DNA-binding domain superfamily/Winged helix DNA-binding domain"/>
    <property type="match status" value="1"/>
</dbReference>
<reference evidence="8 9" key="1">
    <citation type="submission" date="2019-05" db="EMBL/GenBank/DDBJ databases">
        <title>Verrucobacter flavum gen. nov., sp. nov. a new member of the family Verrucomicrobiaceae.</title>
        <authorList>
            <person name="Szuroczki S."/>
            <person name="Abbaszade G."/>
            <person name="Szabo A."/>
            <person name="Felfoldi T."/>
            <person name="Schumann P."/>
            <person name="Boka K."/>
            <person name="Keki Z."/>
            <person name="Toumi M."/>
            <person name="Toth E."/>
        </authorList>
    </citation>
    <scope>NUCLEOTIDE SEQUENCE [LARGE SCALE GENOMIC DNA]</scope>
    <source>
        <strain evidence="8 9">MG-N-17</strain>
    </source>
</reference>
<sequence length="909" mass="98783">MGGHLILNTTTMNPMPTPTIDQELAALHAGKTSATCAKIVALYGPLVKSACRRVLRDDGLAEDAAQETFVLLMKKAKSLPPSTSLAGWLYHAACRTALNHQRTAMRRRVRENSVEAMNQMIPDTQPNLWTEIEPHLDDAMLALPERQRDLVVQCYFQNQSQRSAAAALGCSESVVSRELSAAIEGLRQFITKRRVVVSSVALTGLLSTHAASASMTGSAVMVSAMMSATTSASLMAALIQSKLVLAAVAVVGTATVATVGYQQMTSPTRPATSQAVKPNNAVSSVNTSINVTFSDHKSAAGNASWRGKWDASFRFTSAMALNERKKQVLLESDPDLRYALLQKMGVLLSRAAFDDLIAKDLDASVAPWRDPFAVLANRTEMFDHYLMAWSNEDPLAALNWVTAQPDGGLGMRKQLLYALEARQLQPETLREWINSLTVKSMQEEAIIALESIGNPSSLIARMGTGGNEGFLVDLAMLNNGQGLDWTAFGAKLAAGKSAIVARAMRLVLKGDIAKPQLDQMIRQLAQSPDVNIRVGAPAILRAARGDAGVDYPHALQLAAMCDQAGMSNFSSSIFQGWAVADPSAAMQYAGGLRDLASMREVIAALPTLPDEATMLSWMTGTPTKAQDIALSALYGRSTNGPFDQLQKIMESTSIMDQVEAALEVMRMVPLSQAPAAAEWIKQLPESEDRQLLSRALTRRLATVDPQATLELVQSSGLQGQDYEETLTQAVTQFAAQNDLAKSTQFIKQITDPQMHDKALGQLAMVKFPGHPQDAYAYLQTHAQLDWQASALRMLSDLYYNKLGNIDANAAEILKLDLPRLGPDVALRASKLCKIWVDHQVPLNVPLTWTQQLPASMGRDARLQLARNQQLKPATVEQYQAWTQAATISVDERNQLLKVLSKRVDGQAAR</sequence>
<dbReference type="InterPro" id="IPR039425">
    <property type="entry name" value="RNA_pol_sigma-70-like"/>
</dbReference>
<dbReference type="GO" id="GO:0003677">
    <property type="term" value="F:DNA binding"/>
    <property type="evidence" value="ECO:0007669"/>
    <property type="project" value="UniProtKB-KW"/>
</dbReference>
<dbReference type="Pfam" id="PF04542">
    <property type="entry name" value="Sigma70_r2"/>
    <property type="match status" value="1"/>
</dbReference>
<dbReference type="InterPro" id="IPR013325">
    <property type="entry name" value="RNA_pol_sigma_r2"/>
</dbReference>
<dbReference type="InterPro" id="IPR007627">
    <property type="entry name" value="RNA_pol_sigma70_r2"/>
</dbReference>
<dbReference type="SUPFAM" id="SSF88946">
    <property type="entry name" value="Sigma2 domain of RNA polymerase sigma factors"/>
    <property type="match status" value="1"/>
</dbReference>
<dbReference type="InterPro" id="IPR013249">
    <property type="entry name" value="RNA_pol_sigma70_r4_t2"/>
</dbReference>
<evidence type="ECO:0000313" key="9">
    <source>
        <dbReference type="Proteomes" id="UP000306196"/>
    </source>
</evidence>
<dbReference type="Gene3D" id="1.10.1740.10">
    <property type="match status" value="1"/>
</dbReference>
<dbReference type="PANTHER" id="PTHR43133:SF8">
    <property type="entry name" value="RNA POLYMERASE SIGMA FACTOR HI_1459-RELATED"/>
    <property type="match status" value="1"/>
</dbReference>
<name>A0A5R8K983_9BACT</name>
<organism evidence="8 9">
    <name type="scientific">Phragmitibacter flavus</name>
    <dbReference type="NCBI Taxonomy" id="2576071"/>
    <lineage>
        <taxon>Bacteria</taxon>
        <taxon>Pseudomonadati</taxon>
        <taxon>Verrucomicrobiota</taxon>
        <taxon>Verrucomicrobiia</taxon>
        <taxon>Verrucomicrobiales</taxon>
        <taxon>Verrucomicrobiaceae</taxon>
        <taxon>Phragmitibacter</taxon>
    </lineage>
</organism>
<dbReference type="InterPro" id="IPR014284">
    <property type="entry name" value="RNA_pol_sigma-70_dom"/>
</dbReference>
<dbReference type="Pfam" id="PF08281">
    <property type="entry name" value="Sigma70_r4_2"/>
    <property type="match status" value="1"/>
</dbReference>
<keyword evidence="2" id="KW-0805">Transcription regulation</keyword>
<evidence type="ECO:0000256" key="5">
    <source>
        <dbReference type="ARBA" id="ARBA00023163"/>
    </source>
</evidence>
<evidence type="ECO:0000256" key="2">
    <source>
        <dbReference type="ARBA" id="ARBA00023015"/>
    </source>
</evidence>
<dbReference type="NCBIfam" id="TIGR02937">
    <property type="entry name" value="sigma70-ECF"/>
    <property type="match status" value="1"/>
</dbReference>
<protein>
    <submittedName>
        <fullName evidence="8">Sigma-70 family RNA polymerase sigma factor</fullName>
    </submittedName>
</protein>
<dbReference type="EMBL" id="VAUV01000018">
    <property type="protein sequence ID" value="TLD68868.1"/>
    <property type="molecule type" value="Genomic_DNA"/>
</dbReference>
<evidence type="ECO:0000259" key="7">
    <source>
        <dbReference type="Pfam" id="PF08281"/>
    </source>
</evidence>
<evidence type="ECO:0000256" key="3">
    <source>
        <dbReference type="ARBA" id="ARBA00023082"/>
    </source>
</evidence>
<comment type="similarity">
    <text evidence="1">Belongs to the sigma-70 factor family. ECF subfamily.</text>
</comment>
<evidence type="ECO:0000256" key="4">
    <source>
        <dbReference type="ARBA" id="ARBA00023125"/>
    </source>
</evidence>